<dbReference type="PANTHER" id="PTHR43861">
    <property type="entry name" value="TRANS-ACONITATE 2-METHYLTRANSFERASE-RELATED"/>
    <property type="match status" value="1"/>
</dbReference>
<dbReference type="GO" id="GO:0008168">
    <property type="term" value="F:methyltransferase activity"/>
    <property type="evidence" value="ECO:0007669"/>
    <property type="project" value="UniProtKB-KW"/>
</dbReference>
<dbReference type="RefSeq" id="WP_224460865.1">
    <property type="nucleotide sequence ID" value="NZ_JAIQZE010000005.1"/>
</dbReference>
<accession>A0ABS7XHT3</accession>
<dbReference type="GO" id="GO:0032259">
    <property type="term" value="P:methylation"/>
    <property type="evidence" value="ECO:0007669"/>
    <property type="project" value="UniProtKB-KW"/>
</dbReference>
<dbReference type="EMBL" id="JAIQZE010000005">
    <property type="protein sequence ID" value="MBZ9778511.1"/>
    <property type="molecule type" value="Genomic_DNA"/>
</dbReference>
<organism evidence="1 2">
    <name type="scientific">Psychroflexus longus</name>
    <dbReference type="NCBI Taxonomy" id="2873596"/>
    <lineage>
        <taxon>Bacteria</taxon>
        <taxon>Pseudomonadati</taxon>
        <taxon>Bacteroidota</taxon>
        <taxon>Flavobacteriia</taxon>
        <taxon>Flavobacteriales</taxon>
        <taxon>Flavobacteriaceae</taxon>
        <taxon>Psychroflexus</taxon>
    </lineage>
</organism>
<dbReference type="CDD" id="cd02440">
    <property type="entry name" value="AdoMet_MTases"/>
    <property type="match status" value="1"/>
</dbReference>
<sequence>MFKIKLDLIKEYENEIEKVLDFGCGTGDFVKYVESKNIKAEGIEPNPIAFKKAEINKVRVHKNLKEIESKFDAITLFHVLEHVDDYNKTLEDLISKLNSNGLLLIAVPNYKSYDANYYKEKWAGWDVPRHLWHFNRKNIKVLAEKHNLELIKIKPMPFDAFYISMISEAYNGNSKAKGIWRGLISNVSALKSKEYSSNLFLLQKRA</sequence>
<proteinExistence type="predicted"/>
<dbReference type="Pfam" id="PF13489">
    <property type="entry name" value="Methyltransf_23"/>
    <property type="match status" value="1"/>
</dbReference>
<dbReference type="SUPFAM" id="SSF53335">
    <property type="entry name" value="S-adenosyl-L-methionine-dependent methyltransferases"/>
    <property type="match status" value="1"/>
</dbReference>
<name>A0ABS7XHT3_9FLAO</name>
<dbReference type="Proteomes" id="UP001199314">
    <property type="component" value="Unassembled WGS sequence"/>
</dbReference>
<comment type="caution">
    <text evidence="1">The sequence shown here is derived from an EMBL/GenBank/DDBJ whole genome shotgun (WGS) entry which is preliminary data.</text>
</comment>
<keyword evidence="2" id="KW-1185">Reference proteome</keyword>
<protein>
    <submittedName>
        <fullName evidence="1">Class I SAM-dependent methyltransferase</fullName>
    </submittedName>
</protein>
<evidence type="ECO:0000313" key="2">
    <source>
        <dbReference type="Proteomes" id="UP001199314"/>
    </source>
</evidence>
<keyword evidence="1" id="KW-0808">Transferase</keyword>
<gene>
    <name evidence="1" type="ORF">LB452_06200</name>
</gene>
<reference evidence="2" key="1">
    <citation type="submission" date="2023-07" db="EMBL/GenBank/DDBJ databases">
        <title>Novel species isolated from saline lakes on Tibetan Plateau.</title>
        <authorList>
            <person name="Lu H."/>
        </authorList>
    </citation>
    <scope>NUCLEOTIDE SEQUENCE [LARGE SCALE GENOMIC DNA]</scope>
    <source>
        <strain evidence="2">CAK8W</strain>
    </source>
</reference>
<dbReference type="Gene3D" id="3.40.50.150">
    <property type="entry name" value="Vaccinia Virus protein VP39"/>
    <property type="match status" value="1"/>
</dbReference>
<dbReference type="InterPro" id="IPR029063">
    <property type="entry name" value="SAM-dependent_MTases_sf"/>
</dbReference>
<evidence type="ECO:0000313" key="1">
    <source>
        <dbReference type="EMBL" id="MBZ9778511.1"/>
    </source>
</evidence>
<keyword evidence="1" id="KW-0489">Methyltransferase</keyword>